<name>A0ABT6RA21_9BACT</name>
<dbReference type="SUPFAM" id="SSF48452">
    <property type="entry name" value="TPR-like"/>
    <property type="match status" value="1"/>
</dbReference>
<dbReference type="EMBL" id="JASBRG010000003">
    <property type="protein sequence ID" value="MDI3319398.1"/>
    <property type="molecule type" value="Genomic_DNA"/>
</dbReference>
<feature type="coiled-coil region" evidence="1">
    <location>
        <begin position="235"/>
        <end position="263"/>
    </location>
</feature>
<accession>A0ABT6RA21</accession>
<keyword evidence="1" id="KW-0175">Coiled coil</keyword>
<dbReference type="RefSeq" id="WP_282333511.1">
    <property type="nucleotide sequence ID" value="NZ_JASBRG010000003.1"/>
</dbReference>
<evidence type="ECO:0000256" key="1">
    <source>
        <dbReference type="SAM" id="Coils"/>
    </source>
</evidence>
<proteinExistence type="predicted"/>
<dbReference type="Gene3D" id="1.25.40.10">
    <property type="entry name" value="Tetratricopeptide repeat domain"/>
    <property type="match status" value="1"/>
</dbReference>
<evidence type="ECO:0000259" key="2">
    <source>
        <dbReference type="Pfam" id="PF19919"/>
    </source>
</evidence>
<dbReference type="Pfam" id="PF19919">
    <property type="entry name" value="bpX3"/>
    <property type="match status" value="1"/>
</dbReference>
<dbReference type="Proteomes" id="UP001226434">
    <property type="component" value="Unassembled WGS sequence"/>
</dbReference>
<evidence type="ECO:0000313" key="3">
    <source>
        <dbReference type="EMBL" id="MDI3319398.1"/>
    </source>
</evidence>
<keyword evidence="4" id="KW-1185">Reference proteome</keyword>
<protein>
    <recommendedName>
        <fullName evidence="2">MoxR-vWA-beta-propeller ternary system domain-containing protein</fullName>
    </recommendedName>
</protein>
<comment type="caution">
    <text evidence="3">The sequence shown here is derived from an EMBL/GenBank/DDBJ whole genome shotgun (WGS) entry which is preliminary data.</text>
</comment>
<sequence>MQLRIKPYNKNAFPLKALLIKGDSVRHWVSEIHALGLSLSEVDAYPVPGSSANTVFGCFVLLHSNKKLSDLRMHEQFQSVRDLLFIPSFSTLFPAMSEQELRKLFSSSKYFIHPETGLVELPEPIDWSELLIVPVEKCREIEKPQDAVFIPRNVDRFQIKAMPPEDALQEMEDQVFPKKKEFEDKPLNLFEKGKLLFYKLLFTGKEGKQGMFDGSDIKMPAWLSKLWPGFGGTWFDKMQEDFADLEERNKRKVDKLMEMLENDPEEALRYAIPIDPEGRGRGQIGNAALDFFTRRSNFSLFGTDGRSGSGYAVDLGDAMYDLQRQYIKTAEELKRKGDYEKAAFVYMKLLKNYVKAAETLEEGHKYNEAASIYLKHANNKTKAAQCYEKGNMTMEAIELYKELEANEKVGDLYLTINHRKEANIYFEKVATAHIDCARFLKASIVYRSKMNDPEAAQSVLLKGWRAHRDGNNCLRCYFDNIADTKELGREINAIYKNDVSEANVDNFLDVIRHEYKKKNELAENIREIAYEIIAARSQSDPSIVVTLKNFNENDKELLKDAVRFKLNNKGK</sequence>
<gene>
    <name evidence="3" type="ORF">QJ048_06415</name>
</gene>
<organism evidence="3 4">
    <name type="scientific">Pinibacter soli</name>
    <dbReference type="NCBI Taxonomy" id="3044211"/>
    <lineage>
        <taxon>Bacteria</taxon>
        <taxon>Pseudomonadati</taxon>
        <taxon>Bacteroidota</taxon>
        <taxon>Chitinophagia</taxon>
        <taxon>Chitinophagales</taxon>
        <taxon>Chitinophagaceae</taxon>
        <taxon>Pinibacter</taxon>
    </lineage>
</organism>
<dbReference type="InterPro" id="IPR045551">
    <property type="entry name" value="bpX3"/>
</dbReference>
<reference evidence="3 4" key="1">
    <citation type="submission" date="2023-05" db="EMBL/GenBank/DDBJ databases">
        <title>Genome sequence of Pinibacter sp. MAH-24.</title>
        <authorList>
            <person name="Huq M.A."/>
        </authorList>
    </citation>
    <scope>NUCLEOTIDE SEQUENCE [LARGE SCALE GENOMIC DNA]</scope>
    <source>
        <strain evidence="3 4">MAH-24</strain>
    </source>
</reference>
<feature type="domain" description="MoxR-vWA-beta-propeller ternary system" evidence="2">
    <location>
        <begin position="2"/>
        <end position="172"/>
    </location>
</feature>
<evidence type="ECO:0000313" key="4">
    <source>
        <dbReference type="Proteomes" id="UP001226434"/>
    </source>
</evidence>
<dbReference type="InterPro" id="IPR011990">
    <property type="entry name" value="TPR-like_helical_dom_sf"/>
</dbReference>